<gene>
    <name evidence="8" type="ORF">DdX_03423</name>
</gene>
<keyword evidence="3" id="KW-0662">Pyridine nucleotide biosynthesis</keyword>
<dbReference type="Pfam" id="PF06052">
    <property type="entry name" value="3-HAO"/>
    <property type="match status" value="1"/>
</dbReference>
<evidence type="ECO:0000256" key="6">
    <source>
        <dbReference type="ARBA" id="ARBA00023002"/>
    </source>
</evidence>
<comment type="caution">
    <text evidence="8">The sequence shown here is derived from an EMBL/GenBank/DDBJ whole genome shotgun (WGS) entry which is preliminary data.</text>
</comment>
<reference evidence="8" key="1">
    <citation type="submission" date="2022-01" db="EMBL/GenBank/DDBJ databases">
        <title>Genome Sequence Resource for Two Populations of Ditylenchus destructor, the Migratory Endoparasitic Phytonematode.</title>
        <authorList>
            <person name="Zhang H."/>
            <person name="Lin R."/>
            <person name="Xie B."/>
        </authorList>
    </citation>
    <scope>NUCLEOTIDE SEQUENCE</scope>
    <source>
        <strain evidence="8">BazhouSP</strain>
    </source>
</reference>
<keyword evidence="9" id="KW-1185">Reference proteome</keyword>
<keyword evidence="7" id="KW-0408">Iron</keyword>
<dbReference type="InterPro" id="IPR014710">
    <property type="entry name" value="RmlC-like_jellyroll"/>
</dbReference>
<evidence type="ECO:0000313" key="8">
    <source>
        <dbReference type="EMBL" id="KAI1723271.1"/>
    </source>
</evidence>
<dbReference type="GO" id="GO:0034354">
    <property type="term" value="P:'de novo' NAD+ biosynthetic process from L-tryptophan"/>
    <property type="evidence" value="ECO:0007669"/>
    <property type="project" value="TreeGrafter"/>
</dbReference>
<dbReference type="EMBL" id="JAKKPZ010000003">
    <property type="protein sequence ID" value="KAI1723271.1"/>
    <property type="molecule type" value="Genomic_DNA"/>
</dbReference>
<dbReference type="InterPro" id="IPR011051">
    <property type="entry name" value="RmlC_Cupin_sf"/>
</dbReference>
<dbReference type="GO" id="GO:0005506">
    <property type="term" value="F:iron ion binding"/>
    <property type="evidence" value="ECO:0007669"/>
    <property type="project" value="InterPro"/>
</dbReference>
<dbReference type="NCBIfam" id="TIGR03037">
    <property type="entry name" value="anthran_nbaC"/>
    <property type="match status" value="1"/>
</dbReference>
<dbReference type="GO" id="GO:0000334">
    <property type="term" value="F:3-hydroxyanthranilate 3,4-dioxygenase activity"/>
    <property type="evidence" value="ECO:0007669"/>
    <property type="project" value="InterPro"/>
</dbReference>
<sequence>MSNSAVNVQSAPDWIEANRSDFSPPVCNKCMFEGQLFAFFVGGPNQRMDFHLEVGEELFYQVEGDMTLKVIEKNNKLRDIPIKQGEIFLLPGRVQHCPQRPANTVGCVIERARNLEELDCLRYYDEGIKNVLFERWFHLNDVVKDLPPIMREFREKQAETLRQVQDPPARAFQPNFDVHVSEPILLSSFIDEHLEEINTKSPYQLYGPPVNRSLVLLYGQGQHKVSTTEQRDMVIMALRGEVNLKATNDNQSHNLQSFHMAHLKPNTSCDLNIPSGGVCITVQMP</sequence>
<protein>
    <submittedName>
        <fullName evidence="8">3-hydroxyanthranilic acid dioxygenase domain-containing protein</fullName>
    </submittedName>
</protein>
<organism evidence="8 9">
    <name type="scientific">Ditylenchus destructor</name>
    <dbReference type="NCBI Taxonomy" id="166010"/>
    <lineage>
        <taxon>Eukaryota</taxon>
        <taxon>Metazoa</taxon>
        <taxon>Ecdysozoa</taxon>
        <taxon>Nematoda</taxon>
        <taxon>Chromadorea</taxon>
        <taxon>Rhabditida</taxon>
        <taxon>Tylenchina</taxon>
        <taxon>Tylenchomorpha</taxon>
        <taxon>Sphaerularioidea</taxon>
        <taxon>Anguinidae</taxon>
        <taxon>Anguininae</taxon>
        <taxon>Ditylenchus</taxon>
    </lineage>
</organism>
<dbReference type="GO" id="GO:0005737">
    <property type="term" value="C:cytoplasm"/>
    <property type="evidence" value="ECO:0007669"/>
    <property type="project" value="TreeGrafter"/>
</dbReference>
<evidence type="ECO:0000256" key="3">
    <source>
        <dbReference type="ARBA" id="ARBA00022642"/>
    </source>
</evidence>
<evidence type="ECO:0000256" key="5">
    <source>
        <dbReference type="ARBA" id="ARBA00022964"/>
    </source>
</evidence>
<dbReference type="AlphaFoldDB" id="A0AAD4N8R3"/>
<comment type="cofactor">
    <cofactor evidence="1">
        <name>Fe(2+)</name>
        <dbReference type="ChEBI" id="CHEBI:29033"/>
    </cofactor>
</comment>
<comment type="function">
    <text evidence="2">Catalyzes the oxidative ring opening of 3-hydroxyanthranilate to 2-amino-3-carboxymuconate semialdehyde, which spontaneously cyclizes to quinolinate.</text>
</comment>
<keyword evidence="6" id="KW-0560">Oxidoreductase</keyword>
<dbReference type="PANTHER" id="PTHR15497:SF1">
    <property type="entry name" value="3-HYDROXYANTHRANILATE 3,4-DIOXYGENASE"/>
    <property type="match status" value="1"/>
</dbReference>
<evidence type="ECO:0000256" key="1">
    <source>
        <dbReference type="ARBA" id="ARBA00001954"/>
    </source>
</evidence>
<evidence type="ECO:0000256" key="2">
    <source>
        <dbReference type="ARBA" id="ARBA00002752"/>
    </source>
</evidence>
<evidence type="ECO:0000256" key="4">
    <source>
        <dbReference type="ARBA" id="ARBA00022723"/>
    </source>
</evidence>
<dbReference type="CDD" id="cd06123">
    <property type="entry name" value="cupin_HAO"/>
    <property type="match status" value="1"/>
</dbReference>
<keyword evidence="5 8" id="KW-0223">Dioxygenase</keyword>
<dbReference type="PANTHER" id="PTHR15497">
    <property type="entry name" value="3-HYDROXYANTHRANILATE 3,4-DIOXYGENASE"/>
    <property type="match status" value="1"/>
</dbReference>
<accession>A0AAD4N8R3</accession>
<dbReference type="Proteomes" id="UP001201812">
    <property type="component" value="Unassembled WGS sequence"/>
</dbReference>
<evidence type="ECO:0000256" key="7">
    <source>
        <dbReference type="ARBA" id="ARBA00023004"/>
    </source>
</evidence>
<dbReference type="Gene3D" id="2.60.120.10">
    <property type="entry name" value="Jelly Rolls"/>
    <property type="match status" value="1"/>
</dbReference>
<dbReference type="InterPro" id="IPR010329">
    <property type="entry name" value="3hydroanth_dOase"/>
</dbReference>
<evidence type="ECO:0000313" key="9">
    <source>
        <dbReference type="Proteomes" id="UP001201812"/>
    </source>
</evidence>
<keyword evidence="4" id="KW-0479">Metal-binding</keyword>
<proteinExistence type="predicted"/>
<dbReference type="SUPFAM" id="SSF51182">
    <property type="entry name" value="RmlC-like cupins"/>
    <property type="match status" value="1"/>
</dbReference>
<dbReference type="GO" id="GO:0046874">
    <property type="term" value="P:quinolinate metabolic process"/>
    <property type="evidence" value="ECO:0007669"/>
    <property type="project" value="TreeGrafter"/>
</dbReference>
<name>A0AAD4N8R3_9BILA</name>